<accession>A0AAD1VP45</accession>
<feature type="compositionally biased region" description="Polar residues" evidence="1">
    <location>
        <begin position="53"/>
        <end position="63"/>
    </location>
</feature>
<protein>
    <submittedName>
        <fullName evidence="2">Uncharacterized protein</fullName>
    </submittedName>
</protein>
<reference evidence="2" key="1">
    <citation type="submission" date="2022-03" db="EMBL/GenBank/DDBJ databases">
        <authorList>
            <person name="Alioto T."/>
            <person name="Alioto T."/>
            <person name="Gomez Garrido J."/>
        </authorList>
    </citation>
    <scope>NUCLEOTIDE SEQUENCE</scope>
</reference>
<dbReference type="Proteomes" id="UP001295444">
    <property type="component" value="Chromosome 01"/>
</dbReference>
<gene>
    <name evidence="2" type="ORF">PECUL_23A053893</name>
</gene>
<feature type="compositionally biased region" description="Basic and acidic residues" evidence="1">
    <location>
        <begin position="79"/>
        <end position="104"/>
    </location>
</feature>
<feature type="compositionally biased region" description="Basic and acidic residues" evidence="1">
    <location>
        <begin position="11"/>
        <end position="28"/>
    </location>
</feature>
<proteinExistence type="predicted"/>
<evidence type="ECO:0000256" key="1">
    <source>
        <dbReference type="SAM" id="MobiDB-lite"/>
    </source>
</evidence>
<dbReference type="EMBL" id="OW240912">
    <property type="protein sequence ID" value="CAH2223916.1"/>
    <property type="molecule type" value="Genomic_DNA"/>
</dbReference>
<evidence type="ECO:0000313" key="3">
    <source>
        <dbReference type="Proteomes" id="UP001295444"/>
    </source>
</evidence>
<feature type="region of interest" description="Disordered" evidence="1">
    <location>
        <begin position="1"/>
        <end position="130"/>
    </location>
</feature>
<organism evidence="2 3">
    <name type="scientific">Pelobates cultripes</name>
    <name type="common">Western spadefoot toad</name>
    <dbReference type="NCBI Taxonomy" id="61616"/>
    <lineage>
        <taxon>Eukaryota</taxon>
        <taxon>Metazoa</taxon>
        <taxon>Chordata</taxon>
        <taxon>Craniata</taxon>
        <taxon>Vertebrata</taxon>
        <taxon>Euteleostomi</taxon>
        <taxon>Amphibia</taxon>
        <taxon>Batrachia</taxon>
        <taxon>Anura</taxon>
        <taxon>Pelobatoidea</taxon>
        <taxon>Pelobatidae</taxon>
        <taxon>Pelobates</taxon>
    </lineage>
</organism>
<name>A0AAD1VP45_PELCU</name>
<evidence type="ECO:0000313" key="2">
    <source>
        <dbReference type="EMBL" id="CAH2223916.1"/>
    </source>
</evidence>
<keyword evidence="3" id="KW-1185">Reference proteome</keyword>
<dbReference type="AlphaFoldDB" id="A0AAD1VP45"/>
<sequence>MDNTNPITGCRGDKHSKDKHDQRPEYTKHSHHTNWRPREHQYQHTPDSRVLSPDQTKGISTNMPDKDKRDNQPTSTIHMDNDSLEKRERIPPKKFMMDFRSPDLRKKRTIRETEEETEYQEDPIQQKRKR</sequence>